<sequence length="419" mass="48468">MKNKPSLLLDFQRCRKYSVNICEPLAIEDYSLQAEVFTSPTKWHIAHTSWFFETFLIKPNVKNYKSPNEQYSVLFNSYYNAVGPQFPRNRRGLITRPTVTEVLEYRAHVDEHMLELLSNELTAEQEYLIRLGIAHEQQHQELFFTDLKYSLSFNPLFPTYQELPQKLQQQLFSKHTAQPLTWTSFDGGITEIGAANESFNFDNEGPRHKQWLEPFSLANRLVTNGEYMEFIADGGYRRPELWLSDGWALIQKEQWQKPLYWNDVDNVLHHYTLHGNQPINPDAPVCHLSGYEADAFASWCGARLPTEAEWENAAQSESVITEKSPVLTPKPLQENNSATITQLYQECWQWTSSSYSPYPGYQAAQGAVGEYNGKFMANQLVLRGSSCVTSENHARASYRNFFYPPDRWQFTGVRLAKSQ</sequence>
<evidence type="ECO:0000259" key="4">
    <source>
        <dbReference type="Pfam" id="PF03781"/>
    </source>
</evidence>
<name>A0ABQ0A459_9GAMM</name>
<dbReference type="PANTHER" id="PTHR23150:SF36">
    <property type="entry name" value="HERCYNINE OXYGENASE"/>
    <property type="match status" value="1"/>
</dbReference>
<evidence type="ECO:0000256" key="3">
    <source>
        <dbReference type="ARBA" id="ARBA00037882"/>
    </source>
</evidence>
<dbReference type="InterPro" id="IPR017806">
    <property type="entry name" value="EgtB"/>
</dbReference>
<dbReference type="EMBL" id="BAABWN010000001">
    <property type="protein sequence ID" value="GAA6166445.1"/>
    <property type="molecule type" value="Genomic_DNA"/>
</dbReference>
<dbReference type="Proteomes" id="UP001465153">
    <property type="component" value="Unassembled WGS sequence"/>
</dbReference>
<dbReference type="Gene3D" id="3.90.1580.10">
    <property type="entry name" value="paralog of FGE (formylglycine-generating enzyme)"/>
    <property type="match status" value="2"/>
</dbReference>
<dbReference type="PANTHER" id="PTHR23150">
    <property type="entry name" value="SULFATASE MODIFYING FACTOR 1, 2"/>
    <property type="match status" value="1"/>
</dbReference>
<comment type="pathway">
    <text evidence="3">Amino-acid biosynthesis; ergothioneine biosynthesis.</text>
</comment>
<dbReference type="Pfam" id="PF12867">
    <property type="entry name" value="DinB_2"/>
    <property type="match status" value="1"/>
</dbReference>
<comment type="caution">
    <text evidence="6">The sequence shown here is derived from an EMBL/GenBank/DDBJ whole genome shotgun (WGS) entry which is preliminary data.</text>
</comment>
<accession>A0ABQ0A459</accession>
<keyword evidence="2" id="KW-0408">Iron</keyword>
<dbReference type="RefSeq" id="WP_353301382.1">
    <property type="nucleotide sequence ID" value="NZ_BAABWN010000001.1"/>
</dbReference>
<dbReference type="InterPro" id="IPR024775">
    <property type="entry name" value="DinB-like"/>
</dbReference>
<dbReference type="Pfam" id="PF03781">
    <property type="entry name" value="FGE-sulfatase"/>
    <property type="match status" value="1"/>
</dbReference>
<dbReference type="NCBIfam" id="TIGR03440">
    <property type="entry name" value="egtB_TIGR03440"/>
    <property type="match status" value="1"/>
</dbReference>
<protein>
    <submittedName>
        <fullName evidence="6">Ergothioneine biosynthesis protein EgtB</fullName>
    </submittedName>
</protein>
<dbReference type="InterPro" id="IPR005532">
    <property type="entry name" value="SUMF_dom"/>
</dbReference>
<feature type="domain" description="Sulfatase-modifying factor enzyme-like" evidence="4">
    <location>
        <begin position="185"/>
        <end position="316"/>
    </location>
</feature>
<evidence type="ECO:0000259" key="5">
    <source>
        <dbReference type="Pfam" id="PF12867"/>
    </source>
</evidence>
<organism evidence="6 7">
    <name type="scientific">Sessilibacter corallicola</name>
    <dbReference type="NCBI Taxonomy" id="2904075"/>
    <lineage>
        <taxon>Bacteria</taxon>
        <taxon>Pseudomonadati</taxon>
        <taxon>Pseudomonadota</taxon>
        <taxon>Gammaproteobacteria</taxon>
        <taxon>Cellvibrionales</taxon>
        <taxon>Cellvibrionaceae</taxon>
        <taxon>Sessilibacter</taxon>
    </lineage>
</organism>
<keyword evidence="7" id="KW-1185">Reference proteome</keyword>
<gene>
    <name evidence="6" type="primary">egtB</name>
    <name evidence="6" type="ORF">NBRC116591_02550</name>
</gene>
<proteinExistence type="predicted"/>
<keyword evidence="1" id="KW-0560">Oxidoreductase</keyword>
<feature type="domain" description="DinB-like" evidence="5">
    <location>
        <begin position="11"/>
        <end position="141"/>
    </location>
</feature>
<dbReference type="InterPro" id="IPR016187">
    <property type="entry name" value="CTDL_fold"/>
</dbReference>
<evidence type="ECO:0000256" key="2">
    <source>
        <dbReference type="ARBA" id="ARBA00023004"/>
    </source>
</evidence>
<reference evidence="6 7" key="1">
    <citation type="submission" date="2024-04" db="EMBL/GenBank/DDBJ databases">
        <title>Draft genome sequence of Sessilibacter corallicola NBRC 116591.</title>
        <authorList>
            <person name="Miyakawa T."/>
            <person name="Kusuya Y."/>
            <person name="Miura T."/>
        </authorList>
    </citation>
    <scope>NUCLEOTIDE SEQUENCE [LARGE SCALE GENOMIC DNA]</scope>
    <source>
        <strain evidence="6 7">KU-00831-HH</strain>
    </source>
</reference>
<dbReference type="SUPFAM" id="SSF56436">
    <property type="entry name" value="C-type lectin-like"/>
    <property type="match status" value="1"/>
</dbReference>
<evidence type="ECO:0000313" key="6">
    <source>
        <dbReference type="EMBL" id="GAA6166445.1"/>
    </source>
</evidence>
<dbReference type="InterPro" id="IPR051043">
    <property type="entry name" value="Sulfatase_Mod_Factor_Kinase"/>
</dbReference>
<evidence type="ECO:0000256" key="1">
    <source>
        <dbReference type="ARBA" id="ARBA00023002"/>
    </source>
</evidence>
<dbReference type="InterPro" id="IPR042095">
    <property type="entry name" value="SUMF_sf"/>
</dbReference>
<evidence type="ECO:0000313" key="7">
    <source>
        <dbReference type="Proteomes" id="UP001465153"/>
    </source>
</evidence>